<dbReference type="AlphaFoldDB" id="A0A444XPX0"/>
<dbReference type="InterPro" id="IPR006564">
    <property type="entry name" value="Znf_PMZ"/>
</dbReference>
<accession>A0A444XPX0</accession>
<dbReference type="GO" id="GO:0008270">
    <property type="term" value="F:zinc ion binding"/>
    <property type="evidence" value="ECO:0007669"/>
    <property type="project" value="UniProtKB-KW"/>
</dbReference>
<dbReference type="InterPro" id="IPR004330">
    <property type="entry name" value="FAR1_DNA_bnd_dom"/>
</dbReference>
<dbReference type="STRING" id="3818.A0A444XPX0"/>
<evidence type="ECO:0000256" key="5">
    <source>
        <dbReference type="SAM" id="MobiDB-lite"/>
    </source>
</evidence>
<dbReference type="PROSITE" id="PS50966">
    <property type="entry name" value="ZF_SWIM"/>
    <property type="match status" value="1"/>
</dbReference>
<evidence type="ECO:0000259" key="6">
    <source>
        <dbReference type="PROSITE" id="PS50966"/>
    </source>
</evidence>
<feature type="domain" description="SWIM-type" evidence="6">
    <location>
        <begin position="441"/>
        <end position="477"/>
    </location>
</feature>
<protein>
    <recommendedName>
        <fullName evidence="6">SWIM-type domain-containing protein</fullName>
    </recommendedName>
</protein>
<evidence type="ECO:0000256" key="3">
    <source>
        <dbReference type="ARBA" id="ARBA00022833"/>
    </source>
</evidence>
<dbReference type="PANTHER" id="PTHR47718">
    <property type="entry name" value="OS01G0519700 PROTEIN"/>
    <property type="match status" value="1"/>
</dbReference>
<organism evidence="7 8">
    <name type="scientific">Arachis hypogaea</name>
    <name type="common">Peanut</name>
    <dbReference type="NCBI Taxonomy" id="3818"/>
    <lineage>
        <taxon>Eukaryota</taxon>
        <taxon>Viridiplantae</taxon>
        <taxon>Streptophyta</taxon>
        <taxon>Embryophyta</taxon>
        <taxon>Tracheophyta</taxon>
        <taxon>Spermatophyta</taxon>
        <taxon>Magnoliopsida</taxon>
        <taxon>eudicotyledons</taxon>
        <taxon>Gunneridae</taxon>
        <taxon>Pentapetalae</taxon>
        <taxon>rosids</taxon>
        <taxon>fabids</taxon>
        <taxon>Fabales</taxon>
        <taxon>Fabaceae</taxon>
        <taxon>Papilionoideae</taxon>
        <taxon>50 kb inversion clade</taxon>
        <taxon>dalbergioids sensu lato</taxon>
        <taxon>Dalbergieae</taxon>
        <taxon>Pterocarpus clade</taxon>
        <taxon>Arachis</taxon>
    </lineage>
</organism>
<feature type="region of interest" description="Disordered" evidence="5">
    <location>
        <begin position="1"/>
        <end position="61"/>
    </location>
</feature>
<keyword evidence="1" id="KW-0479">Metal-binding</keyword>
<dbReference type="Pfam" id="PF03101">
    <property type="entry name" value="FAR1"/>
    <property type="match status" value="1"/>
</dbReference>
<keyword evidence="8" id="KW-1185">Reference proteome</keyword>
<reference evidence="7 8" key="1">
    <citation type="submission" date="2019-01" db="EMBL/GenBank/DDBJ databases">
        <title>Sequencing of cultivated peanut Arachis hypogaea provides insights into genome evolution and oil improvement.</title>
        <authorList>
            <person name="Chen X."/>
        </authorList>
    </citation>
    <scope>NUCLEOTIDE SEQUENCE [LARGE SCALE GENOMIC DNA]</scope>
    <source>
        <strain evidence="8">cv. Fuhuasheng</strain>
        <tissue evidence="7">Leaves</tissue>
    </source>
</reference>
<dbReference type="Proteomes" id="UP000289738">
    <property type="component" value="Chromosome B09"/>
</dbReference>
<evidence type="ECO:0000313" key="7">
    <source>
        <dbReference type="EMBL" id="RYQ91768.1"/>
    </source>
</evidence>
<dbReference type="SMART" id="SM00575">
    <property type="entry name" value="ZnF_PMZ"/>
    <property type="match status" value="1"/>
</dbReference>
<evidence type="ECO:0000313" key="8">
    <source>
        <dbReference type="Proteomes" id="UP000289738"/>
    </source>
</evidence>
<evidence type="ECO:0000256" key="2">
    <source>
        <dbReference type="ARBA" id="ARBA00022771"/>
    </source>
</evidence>
<keyword evidence="2 4" id="KW-0863">Zinc-finger</keyword>
<dbReference type="InterPro" id="IPR018289">
    <property type="entry name" value="MULE_transposase_dom"/>
</dbReference>
<evidence type="ECO:0000256" key="4">
    <source>
        <dbReference type="PROSITE-ProRule" id="PRU00325"/>
    </source>
</evidence>
<sequence>MFDIEGQNSDAGSSDDCSGHYLGTDNEYDDVEGFEPRGGPEAGEKSVGDANNCRGSSGANDVAGGAPSWQVLVDDFLGKEFATEEDAYAAYKEFAKFRGFGVRKGDVARVNGVLVRRDFFCHRQGTRHPKHYDRPERVREERLESQMDCKEKLKIYYDMQHNVWKAFDSTYHSNKYKKPSVVFSDSNNHKQTSIFGFALLEDEEVQTYRWVLLNLLDVMGQKKPYVVVTNGDKAMHAAIAEVMPAATYRLCGWHLEKNCIQRVKDTEFRKVFKKALYANFEISDFEEYWKTSVDSLGLLDNGWVHSTYETGESWAMAYLRGTFCAGYMTASRCEGINDFIKGFLKLTDSILELVHNLDQVVKDYQNNEVTAQFYFTYYTPVLTTGLDSTELFASKVYTQAVFREVKKQIKGVAMLLFRGRDSISTTSVYQFSKMGKPNKTHKVLYDPNEKKIECECSMWNSDGIFCSHIFCVMKYEGLEQILEGLILSRWCKDPKDWRSNPPQVTDDHQGHLLRYGPLSGLMSLVAKLGAEDAGGRTCTWHRDHRGSGTKDGAVPGCVECSSDVGSAPSATWDGIDVDTDEVGRTTSTRADGAAPASIHGCSQMTWNPLMGVRECRGKAIIQQKAWVDIEVVTMPVRRNRHEVVRCFEFLSGSRCGKNVLTRAYSQLEGVLKLE</sequence>
<name>A0A444XPX0_ARAHY</name>
<dbReference type="Pfam" id="PF10551">
    <property type="entry name" value="MULE"/>
    <property type="match status" value="1"/>
</dbReference>
<gene>
    <name evidence="7" type="ORF">Ahy_B09g097798</name>
</gene>
<keyword evidence="3" id="KW-0862">Zinc</keyword>
<proteinExistence type="predicted"/>
<dbReference type="PANTHER" id="PTHR47718:SF15">
    <property type="entry name" value="PROTEIN FAR1-RELATED SEQUENCE 5-LIKE"/>
    <property type="match status" value="1"/>
</dbReference>
<comment type="caution">
    <text evidence="7">The sequence shown here is derived from an EMBL/GenBank/DDBJ whole genome shotgun (WGS) entry which is preliminary data.</text>
</comment>
<dbReference type="InterPro" id="IPR007527">
    <property type="entry name" value="Znf_SWIM"/>
</dbReference>
<evidence type="ECO:0000256" key="1">
    <source>
        <dbReference type="ARBA" id="ARBA00022723"/>
    </source>
</evidence>
<feature type="compositionally biased region" description="Polar residues" evidence="5">
    <location>
        <begin position="1"/>
        <end position="16"/>
    </location>
</feature>
<dbReference type="EMBL" id="SDMP01000019">
    <property type="protein sequence ID" value="RYQ91768.1"/>
    <property type="molecule type" value="Genomic_DNA"/>
</dbReference>